<dbReference type="Proteomes" id="UP000465712">
    <property type="component" value="Unassembled WGS sequence"/>
</dbReference>
<comment type="caution">
    <text evidence="1">The sequence shown here is derived from an EMBL/GenBank/DDBJ whole genome shotgun (WGS) entry which is preliminary data.</text>
</comment>
<proteinExistence type="predicted"/>
<organism evidence="1 2">
    <name type="scientific">Photobacterium halotolerans</name>
    <dbReference type="NCBI Taxonomy" id="265726"/>
    <lineage>
        <taxon>Bacteria</taxon>
        <taxon>Pseudomonadati</taxon>
        <taxon>Pseudomonadota</taxon>
        <taxon>Gammaproteobacteria</taxon>
        <taxon>Vibrionales</taxon>
        <taxon>Vibrionaceae</taxon>
        <taxon>Photobacterium</taxon>
    </lineage>
</organism>
<dbReference type="EMBL" id="WXWW01000299">
    <property type="protein sequence ID" value="NAW67678.1"/>
    <property type="molecule type" value="Genomic_DNA"/>
</dbReference>
<protein>
    <recommendedName>
        <fullName evidence="3">VCBS repeat-containing protein</fullName>
    </recommendedName>
</protein>
<evidence type="ECO:0000313" key="1">
    <source>
        <dbReference type="EMBL" id="NAW67678.1"/>
    </source>
</evidence>
<dbReference type="RefSeq" id="WP_161446874.1">
    <property type="nucleotide sequence ID" value="NZ_WXWW01000299.1"/>
</dbReference>
<evidence type="ECO:0008006" key="3">
    <source>
        <dbReference type="Google" id="ProtNLM"/>
    </source>
</evidence>
<accession>A0A7X5BMA4</accession>
<dbReference type="AlphaFoldDB" id="A0A7X5BMA4"/>
<reference evidence="1 2" key="1">
    <citation type="submission" date="2017-05" db="EMBL/GenBank/DDBJ databases">
        <title>High clonality and local adaptation shapes Vibrionaceae linages within an endangered oasis.</title>
        <authorList>
            <person name="Vazquez-Rosas-Landa M."/>
        </authorList>
    </citation>
    <scope>NUCLEOTIDE SEQUENCE [LARGE SCALE GENOMIC DNA]</scope>
    <source>
        <strain evidence="1 2">P46_P4S1P180</strain>
    </source>
</reference>
<sequence length="182" mass="20593">MNQMKSLLTVLSLMLSASVWSETTAGENPVALVRSVEIGDHAVSVQFADGRMQSIPVPHEIESLDYSARFLDINFDGHPDLVIDDNLGANQLSEVFLYHPKARLFSQEADWKMNGLHLNPRRKLVCGLHRISNTQYEIQILTKNGSFQHVTFDYERNAGTSEMTQQSLSRDVFEALKQRCLN</sequence>
<dbReference type="OrthoDB" id="8431028at2"/>
<gene>
    <name evidence="1" type="ORF">CAG72_21040</name>
</gene>
<evidence type="ECO:0000313" key="2">
    <source>
        <dbReference type="Proteomes" id="UP000465712"/>
    </source>
</evidence>
<name>A0A7X5BMA4_9GAMM</name>